<dbReference type="PANTHER" id="PTHR43236">
    <property type="entry name" value="ANTITOXIN HIGA1"/>
    <property type="match status" value="1"/>
</dbReference>
<evidence type="ECO:0000313" key="3">
    <source>
        <dbReference type="Proteomes" id="UP000679691"/>
    </source>
</evidence>
<dbReference type="InterPro" id="IPR052345">
    <property type="entry name" value="Rad_response_metalloprotease"/>
</dbReference>
<dbReference type="AlphaFoldDB" id="A0A8T4H990"/>
<proteinExistence type="predicted"/>
<dbReference type="Pfam" id="PF06114">
    <property type="entry name" value="Peptidase_M78"/>
    <property type="match status" value="1"/>
</dbReference>
<name>A0A8T4H990_9SPHI</name>
<comment type="caution">
    <text evidence="2">The sequence shown here is derived from an EMBL/GenBank/DDBJ whole genome shotgun (WGS) entry which is preliminary data.</text>
</comment>
<dbReference type="RefSeq" id="WP_353546311.1">
    <property type="nucleotide sequence ID" value="NZ_JAGKSB010000004.1"/>
</dbReference>
<feature type="domain" description="IrrE N-terminal-like" evidence="1">
    <location>
        <begin position="63"/>
        <end position="162"/>
    </location>
</feature>
<evidence type="ECO:0000259" key="1">
    <source>
        <dbReference type="Pfam" id="PF06114"/>
    </source>
</evidence>
<protein>
    <submittedName>
        <fullName evidence="2">ImmA/IrrE family metallo-endopeptidase</fullName>
    </submittedName>
</protein>
<dbReference type="InterPro" id="IPR010359">
    <property type="entry name" value="IrrE_HExxH"/>
</dbReference>
<reference evidence="2" key="1">
    <citation type="submission" date="2021-03" db="EMBL/GenBank/DDBJ databases">
        <authorList>
            <person name="Lu T."/>
            <person name="Wang Q."/>
            <person name="Han X."/>
        </authorList>
    </citation>
    <scope>NUCLEOTIDE SEQUENCE</scope>
    <source>
        <strain evidence="2">WQ 2009</strain>
    </source>
</reference>
<organism evidence="2 3">
    <name type="scientific">Rhinopithecimicrobium faecis</name>
    <dbReference type="NCBI Taxonomy" id="2820698"/>
    <lineage>
        <taxon>Bacteria</taxon>
        <taxon>Pseudomonadati</taxon>
        <taxon>Bacteroidota</taxon>
        <taxon>Sphingobacteriia</taxon>
        <taxon>Sphingobacteriales</taxon>
        <taxon>Sphingobacteriaceae</taxon>
        <taxon>Rhinopithecimicrobium</taxon>
    </lineage>
</organism>
<gene>
    <name evidence="2" type="ORF">J5U18_04485</name>
</gene>
<evidence type="ECO:0000313" key="2">
    <source>
        <dbReference type="EMBL" id="MBP3942825.1"/>
    </source>
</evidence>
<accession>A0A8T4H990</accession>
<dbReference type="PANTHER" id="PTHR43236:SF1">
    <property type="entry name" value="BLL7220 PROTEIN"/>
    <property type="match status" value="1"/>
</dbReference>
<sequence>MGLINHPEIKIVRKILALHKLTVPFDLDELVSKYAEVIYKTIPISGVDEICMNLKCPGKKTKVIVNTSTSVNRQRFTLAHELGHIIIPWHLGTIIDDLNINKTNSKYWNLETEANRFASELLMPFEWIYRKVEEHGFKFDLILSLIKNECKVSEEAVKIRLKRFWYELMDYEIPKKRCYPIIC</sequence>
<keyword evidence="3" id="KW-1185">Reference proteome</keyword>
<dbReference type="Gene3D" id="1.10.10.2910">
    <property type="match status" value="1"/>
</dbReference>
<dbReference type="EMBL" id="JAGKSB010000004">
    <property type="protein sequence ID" value="MBP3942825.1"/>
    <property type="molecule type" value="Genomic_DNA"/>
</dbReference>
<dbReference type="Proteomes" id="UP000679691">
    <property type="component" value="Unassembled WGS sequence"/>
</dbReference>